<feature type="compositionally biased region" description="Basic residues" evidence="1">
    <location>
        <begin position="107"/>
        <end position="128"/>
    </location>
</feature>
<dbReference type="Pfam" id="PF01609">
    <property type="entry name" value="DDE_Tnp_1"/>
    <property type="match status" value="1"/>
</dbReference>
<accession>A0A7Y6F3S8</accession>
<proteinExistence type="predicted"/>
<feature type="domain" description="Insertion element IS402-like" evidence="3">
    <location>
        <begin position="6"/>
        <end position="77"/>
    </location>
</feature>
<dbReference type="Proteomes" id="UP000540128">
    <property type="component" value="Unassembled WGS sequence"/>
</dbReference>
<dbReference type="NCBIfam" id="NF033580">
    <property type="entry name" value="transpos_IS5_3"/>
    <property type="match status" value="1"/>
</dbReference>
<dbReference type="Pfam" id="PF13340">
    <property type="entry name" value="DUF4096"/>
    <property type="match status" value="1"/>
</dbReference>
<name>A0A7Y6F3S8_9ACTN</name>
<feature type="compositionally biased region" description="Basic residues" evidence="1">
    <location>
        <begin position="203"/>
        <end position="218"/>
    </location>
</feature>
<dbReference type="PANTHER" id="PTHR30007">
    <property type="entry name" value="PHP DOMAIN PROTEIN"/>
    <property type="match status" value="1"/>
</dbReference>
<evidence type="ECO:0000256" key="1">
    <source>
        <dbReference type="SAM" id="MobiDB-lite"/>
    </source>
</evidence>
<evidence type="ECO:0000259" key="2">
    <source>
        <dbReference type="Pfam" id="PF01609"/>
    </source>
</evidence>
<dbReference type="GO" id="GO:0003677">
    <property type="term" value="F:DNA binding"/>
    <property type="evidence" value="ECO:0007669"/>
    <property type="project" value="InterPro"/>
</dbReference>
<dbReference type="AlphaFoldDB" id="A0A7Y6F3S8"/>
<feature type="region of interest" description="Disordered" evidence="1">
    <location>
        <begin position="107"/>
        <end position="140"/>
    </location>
</feature>
<keyword evidence="5" id="KW-1185">Reference proteome</keyword>
<evidence type="ECO:0000259" key="3">
    <source>
        <dbReference type="Pfam" id="PF13340"/>
    </source>
</evidence>
<feature type="compositionally biased region" description="Basic and acidic residues" evidence="1">
    <location>
        <begin position="219"/>
        <end position="228"/>
    </location>
</feature>
<dbReference type="InterPro" id="IPR025161">
    <property type="entry name" value="IS402-like_dom"/>
</dbReference>
<comment type="caution">
    <text evidence="4">The sequence shown here is derived from an EMBL/GenBank/DDBJ whole genome shotgun (WGS) entry which is preliminary data.</text>
</comment>
<dbReference type="InterPro" id="IPR002559">
    <property type="entry name" value="Transposase_11"/>
</dbReference>
<dbReference type="EMBL" id="JAANNT010000024">
    <property type="protein sequence ID" value="NUV31318.1"/>
    <property type="molecule type" value="Genomic_DNA"/>
</dbReference>
<sequence>MGRGDLTNREWSLLEPHLPPSGGRGGRWNDHRTVVNGILFRVRTGVPWRDLPERYGSWKTVYERHRRWSADGTWDRILQSVQADADLAGRIDWSMVGVDSTSCRAHQHAAGARKAKPRVPKKGRRPGHHRPDEGLGRSRGGLTCKIHLAGEGGCRPMALLLTPGQWGDAPQMIEVLDRIRVPRPLGGRPRTRPDHVSGDKAYSSRRNRSYLRRRRIRHTIPEPKDQRANRRRRGREGGRPTGFHRDHYRRRNEVERTINRLKNFRAVATRYDKRAYVFHGTVTAAAIRLWLQQ</sequence>
<organism evidence="4 5">
    <name type="scientific">Streptomyces odorifer</name>
    <dbReference type="NCBI Taxonomy" id="53450"/>
    <lineage>
        <taxon>Bacteria</taxon>
        <taxon>Bacillati</taxon>
        <taxon>Actinomycetota</taxon>
        <taxon>Actinomycetes</taxon>
        <taxon>Kitasatosporales</taxon>
        <taxon>Streptomycetaceae</taxon>
        <taxon>Streptomyces</taxon>
        <taxon>Streptomyces albidoflavus group</taxon>
    </lineage>
</organism>
<dbReference type="PANTHER" id="PTHR30007:SF1">
    <property type="entry name" value="BLR1914 PROTEIN"/>
    <property type="match status" value="1"/>
</dbReference>
<feature type="region of interest" description="Disordered" evidence="1">
    <location>
        <begin position="183"/>
        <end position="251"/>
    </location>
</feature>
<gene>
    <name evidence="4" type="ORF">G6W59_23950</name>
</gene>
<evidence type="ECO:0000313" key="4">
    <source>
        <dbReference type="EMBL" id="NUV31318.1"/>
    </source>
</evidence>
<evidence type="ECO:0000313" key="5">
    <source>
        <dbReference type="Proteomes" id="UP000540128"/>
    </source>
</evidence>
<dbReference type="GO" id="GO:0004803">
    <property type="term" value="F:transposase activity"/>
    <property type="evidence" value="ECO:0007669"/>
    <property type="project" value="InterPro"/>
</dbReference>
<reference evidence="4 5" key="1">
    <citation type="submission" date="2020-03" db="EMBL/GenBank/DDBJ databases">
        <title>Complete genome sequence of sixteen Streptomyces strains facilitates identification of candidate genes involved in plant growth-promotion in grain legumes and cereals.</title>
        <authorList>
            <person name="Gopalakrishnan S."/>
            <person name="Thakur V."/>
            <person name="Saxena R."/>
            <person name="Vadlamudi S."/>
            <person name="Purohit S."/>
            <person name="Kumar V."/>
            <person name="Rathore A."/>
            <person name="Chitikineni A."/>
            <person name="Varshney R.K."/>
        </authorList>
    </citation>
    <scope>NUCLEOTIDE SEQUENCE [LARGE SCALE GENOMIC DNA]</scope>
    <source>
        <strain evidence="4 5">KAI-180</strain>
    </source>
</reference>
<feature type="domain" description="Transposase IS4-like" evidence="2">
    <location>
        <begin position="98"/>
        <end position="286"/>
    </location>
</feature>
<protein>
    <submittedName>
        <fullName evidence="4">IS5 family transposase</fullName>
    </submittedName>
</protein>
<dbReference type="GO" id="GO:0006313">
    <property type="term" value="P:DNA transposition"/>
    <property type="evidence" value="ECO:0007669"/>
    <property type="project" value="InterPro"/>
</dbReference>